<proteinExistence type="predicted"/>
<protein>
    <submittedName>
        <fullName evidence="2">Uncharacterized protein</fullName>
    </submittedName>
</protein>
<feature type="compositionally biased region" description="Polar residues" evidence="1">
    <location>
        <begin position="8"/>
        <end position="20"/>
    </location>
</feature>
<gene>
    <name evidence="2" type="ORF">CYMTET_54494</name>
</gene>
<sequence>MLGHQELTHFTLSEKNPTSKAKNKLSLSKRFASKGECATPRAETLRSNDPVRQLLSNLKPPNLKTPPSTALNYLDGTILGSPEHDAQAVSNKASGKKTPVRMTRASQKQLALEMTSPAPPVGEDGPPYGQCLDVEATPTSSLTPWQIPMMDMTSNGDLPLLRLQEEPGMLLVRLMPGTFAAQLKTFNGPHSNGWGNNFSHVIRLQNVLPQLEDYWETVQDKHRFLRKLGKDSTDPFQATVQEVFARGGLDLEQYQMEDAALLITECGAKAQGWHCDTDNIADVSVLMPHTDDYAIDFVPNSHVEVYDYVTDMLGAEPSSKSSEPPDGEALHEVNAPAATNEPPPAPAVEAFSGHLLVEDHPTAKQLLKAILEMEDPKGGDGKMLLVQVEATRLLDPTVFRNVQRLFEENPVVHLLNGKEAGKSRSFAQWRTWVAKRQMENGQHTINFNKDDPAGHAIFMVGKGFTLSTMGCVDYDAGPATKVRVIIPNTFPILNTEKFRDFLAHQRKQSRYQSHYLPSTEELRSFDAHFVTQPPGAYFICLQALYHLEVATGVAVSEGVLQHIHASGAQMAAVSEVVPVSDTPMTEERPGQDSSADPNPSRKRVAPAETGESKGKKRKMGDDSSEVIATIKAQVLTIVNKPLLADTTHKDLKVTTIKQLLNWTQMMTPLIEEHGVGPLNRFKDSEAIKEEGADVHKKVRTLLGSISDRLRFTFRVMNLVETKADLNSRGHITKDSFLEETWSRQKDFVFGIDLSPAGKSEDACSNLVKTQNALKRLGTWADVGTALS</sequence>
<dbReference type="Proteomes" id="UP001190700">
    <property type="component" value="Unassembled WGS sequence"/>
</dbReference>
<feature type="region of interest" description="Disordered" evidence="1">
    <location>
        <begin position="582"/>
        <end position="622"/>
    </location>
</feature>
<evidence type="ECO:0000313" key="2">
    <source>
        <dbReference type="EMBL" id="KAK3235292.1"/>
    </source>
</evidence>
<evidence type="ECO:0000256" key="1">
    <source>
        <dbReference type="SAM" id="MobiDB-lite"/>
    </source>
</evidence>
<evidence type="ECO:0000313" key="3">
    <source>
        <dbReference type="Proteomes" id="UP001190700"/>
    </source>
</evidence>
<dbReference type="AlphaFoldDB" id="A0AAE0BF37"/>
<organism evidence="2 3">
    <name type="scientific">Cymbomonas tetramitiformis</name>
    <dbReference type="NCBI Taxonomy" id="36881"/>
    <lineage>
        <taxon>Eukaryota</taxon>
        <taxon>Viridiplantae</taxon>
        <taxon>Chlorophyta</taxon>
        <taxon>Pyramimonadophyceae</taxon>
        <taxon>Pyramimonadales</taxon>
        <taxon>Pyramimonadaceae</taxon>
        <taxon>Cymbomonas</taxon>
    </lineage>
</organism>
<reference evidence="2 3" key="1">
    <citation type="journal article" date="2015" name="Genome Biol. Evol.">
        <title>Comparative Genomics of a Bacterivorous Green Alga Reveals Evolutionary Causalities and Consequences of Phago-Mixotrophic Mode of Nutrition.</title>
        <authorList>
            <person name="Burns J.A."/>
            <person name="Paasch A."/>
            <person name="Narechania A."/>
            <person name="Kim E."/>
        </authorList>
    </citation>
    <scope>NUCLEOTIDE SEQUENCE [LARGE SCALE GENOMIC DNA]</scope>
    <source>
        <strain evidence="2 3">PLY_AMNH</strain>
    </source>
</reference>
<comment type="caution">
    <text evidence="2">The sequence shown here is derived from an EMBL/GenBank/DDBJ whole genome shotgun (WGS) entry which is preliminary data.</text>
</comment>
<keyword evidence="3" id="KW-1185">Reference proteome</keyword>
<dbReference type="EMBL" id="LGRX02035326">
    <property type="protein sequence ID" value="KAK3235292.1"/>
    <property type="molecule type" value="Genomic_DNA"/>
</dbReference>
<feature type="region of interest" description="Disordered" evidence="1">
    <location>
        <begin position="1"/>
        <end position="23"/>
    </location>
</feature>
<accession>A0AAE0BF37</accession>
<name>A0AAE0BF37_9CHLO</name>